<accession>A0ABN2JD17</accession>
<dbReference type="GO" id="GO:0016787">
    <property type="term" value="F:hydrolase activity"/>
    <property type="evidence" value="ECO:0007669"/>
    <property type="project" value="UniProtKB-KW"/>
</dbReference>
<keyword evidence="3" id="KW-1185">Reference proteome</keyword>
<feature type="domain" description="AB hydrolase-1" evidence="1">
    <location>
        <begin position="17"/>
        <end position="257"/>
    </location>
</feature>
<dbReference type="Proteomes" id="UP001500618">
    <property type="component" value="Unassembled WGS sequence"/>
</dbReference>
<organism evidence="2 3">
    <name type="scientific">Fodinicola feengrottensis</name>
    <dbReference type="NCBI Taxonomy" id="435914"/>
    <lineage>
        <taxon>Bacteria</taxon>
        <taxon>Bacillati</taxon>
        <taxon>Actinomycetota</taxon>
        <taxon>Actinomycetes</taxon>
        <taxon>Mycobacteriales</taxon>
        <taxon>Fodinicola</taxon>
    </lineage>
</organism>
<dbReference type="SUPFAM" id="SSF53474">
    <property type="entry name" value="alpha/beta-Hydrolases"/>
    <property type="match status" value="1"/>
</dbReference>
<name>A0ABN2JD17_9ACTN</name>
<comment type="caution">
    <text evidence="2">The sequence shown here is derived from an EMBL/GenBank/DDBJ whole genome shotgun (WGS) entry which is preliminary data.</text>
</comment>
<dbReference type="InterPro" id="IPR000073">
    <property type="entry name" value="AB_hydrolase_1"/>
</dbReference>
<dbReference type="PRINTS" id="PR00111">
    <property type="entry name" value="ABHYDROLASE"/>
</dbReference>
<protein>
    <submittedName>
        <fullName evidence="2">Alpha/beta hydrolase</fullName>
    </submittedName>
</protein>
<keyword evidence="2" id="KW-0378">Hydrolase</keyword>
<dbReference type="Gene3D" id="3.40.50.1820">
    <property type="entry name" value="alpha/beta hydrolase"/>
    <property type="match status" value="1"/>
</dbReference>
<dbReference type="EMBL" id="BAAANY010000055">
    <property type="protein sequence ID" value="GAA1722894.1"/>
    <property type="molecule type" value="Genomic_DNA"/>
</dbReference>
<dbReference type="PANTHER" id="PTHR43798">
    <property type="entry name" value="MONOACYLGLYCEROL LIPASE"/>
    <property type="match status" value="1"/>
</dbReference>
<dbReference type="RefSeq" id="WP_344315510.1">
    <property type="nucleotide sequence ID" value="NZ_BAAANY010000055.1"/>
</dbReference>
<proteinExistence type="predicted"/>
<dbReference type="InterPro" id="IPR029058">
    <property type="entry name" value="AB_hydrolase_fold"/>
</dbReference>
<gene>
    <name evidence="2" type="ORF">GCM10009765_83590</name>
</gene>
<dbReference type="InterPro" id="IPR050266">
    <property type="entry name" value="AB_hydrolase_sf"/>
</dbReference>
<dbReference type="PANTHER" id="PTHR43798:SF33">
    <property type="entry name" value="HYDROLASE, PUTATIVE (AFU_ORTHOLOGUE AFUA_2G14860)-RELATED"/>
    <property type="match status" value="1"/>
</dbReference>
<dbReference type="Pfam" id="PF12697">
    <property type="entry name" value="Abhydrolase_6"/>
    <property type="match status" value="1"/>
</dbReference>
<sequence>MIEVPGGMLECEPAGSGPTAALFHQYNAVLAEGAVAAALAGRRRVYAINPRGIGASGPVRDSRDLTMAAFVDDLVEARKALDVEKWLLCGASTGGMVALLTVLADPDGVSGLILIGTAGSHRFVQGSMYDPNNTEAAQMRQEMQKLMVGGDKEGYREAIFRSSVADPERTPIPAEFSARPDAFSMPRMMAFGQAVSSYDIEDRLGEIRCPTLVLVGRQDPQCPLPNSERLAAGIPGAELHVFENCGHFPQWEQPAEFQGVVDDWLSRH</sequence>
<evidence type="ECO:0000259" key="1">
    <source>
        <dbReference type="Pfam" id="PF12697"/>
    </source>
</evidence>
<reference evidence="2 3" key="1">
    <citation type="journal article" date="2019" name="Int. J. Syst. Evol. Microbiol.">
        <title>The Global Catalogue of Microorganisms (GCM) 10K type strain sequencing project: providing services to taxonomists for standard genome sequencing and annotation.</title>
        <authorList>
            <consortium name="The Broad Institute Genomics Platform"/>
            <consortium name="The Broad Institute Genome Sequencing Center for Infectious Disease"/>
            <person name="Wu L."/>
            <person name="Ma J."/>
        </authorList>
    </citation>
    <scope>NUCLEOTIDE SEQUENCE [LARGE SCALE GENOMIC DNA]</scope>
    <source>
        <strain evidence="2 3">JCM 14718</strain>
    </source>
</reference>
<evidence type="ECO:0000313" key="3">
    <source>
        <dbReference type="Proteomes" id="UP001500618"/>
    </source>
</evidence>
<evidence type="ECO:0000313" key="2">
    <source>
        <dbReference type="EMBL" id="GAA1722894.1"/>
    </source>
</evidence>